<evidence type="ECO:0000313" key="2">
    <source>
        <dbReference type="EMBL" id="CAN61717.1"/>
    </source>
</evidence>
<dbReference type="PANTHER" id="PTHR45523">
    <property type="entry name" value="TETRATRICOPEPTIDE REPEAT (TPR)-CONTAINING PROTEIN-RELATED"/>
    <property type="match status" value="1"/>
</dbReference>
<dbReference type="ExpressionAtlas" id="A5BRV4">
    <property type="expression patterns" value="baseline and differential"/>
</dbReference>
<dbReference type="AlphaFoldDB" id="A5BRV4"/>
<feature type="domain" description="Reverse transcriptase" evidence="1">
    <location>
        <begin position="727"/>
        <end position="850"/>
    </location>
</feature>
<dbReference type="InterPro" id="IPR043502">
    <property type="entry name" value="DNA/RNA_pol_sf"/>
</dbReference>
<sequence length="851" mass="97720">MVLGFTLTKDIHLCCSGRLSWEQVLKYACLRKKYISLYASLLKSDLSRAIVDDNKDIEEIDRGLDIELILQWRMLAHKFVEQSAESSLYLRKQKEKKSWWSFGWSGQSLQDENESEPLRFSEEDWEQLNKIIGYREGEDGQSLITHDQGDVLHTSLEVHMNHNASKLMGDAQECLAELSCESLDCSIRLYSEAKVFDMKLGSYRLSSPNGLLAESATAYDSLVGVFRYKPFDAKVDWSIVAKASPCYMTYLKESIDQIIDFFGSNTAVSQTIAVETAAAVQMTIDGVKRTAQQQVNKALKDHSRFLLDLDIAAPKIIIPTDFRPDNNNSTKLFLDLGNLVIRTEDDSEWGSPEEMYMYLQFNLVLSDVSACLVDGDYLWSQTHLNSVDDSSHLSGVTFWPVIDKCGVILKLQQIRLENPSYPSTRLAVRMPSLGFHFSPARYHRLMQVAKIFEEEDGKKSDLLRPWNQADFEGWLSHLIWKGVGNREAVWQRRYFCLVGPFLYALESPGSKSYKHYIRDVFGRLECNKISALQQVEFWDMVESERNLSEEEIELKKEAKENYKKWVLLEEVHWRRLSRELWLREGDKTTGFFHRMTIAHRINNSLDKIKINGVRLTEEQDVREGVANTYHQMLSGNSNWKADISGLQLDHLSLQEAENLEIPFFEEEVYFALMKMNGDKASGPDGFTVAFWQNYWDFVKEEIMEMFKDFHDQSSFLKSLNTTFLVLIPKKGGAEDLGDFRPISLLGGLYKLLAKVLANRLKKVIGKVVSTDQNAFVMGRQILDVSLIANEVMQKMGFGEKWMGWMWRCISRAKFSVLVNRVSTGFFSSTKGLRQGDPLSPYLIVMGMEVLD</sequence>
<name>A5BRV4_VITVI</name>
<dbReference type="InterPro" id="IPR000477">
    <property type="entry name" value="RT_dom"/>
</dbReference>
<gene>
    <name evidence="2" type="ORF">VITISV_011742</name>
</gene>
<dbReference type="Pfam" id="PF00078">
    <property type="entry name" value="RVT_1"/>
    <property type="match status" value="1"/>
</dbReference>
<dbReference type="SUPFAM" id="SSF56672">
    <property type="entry name" value="DNA/RNA polymerases"/>
    <property type="match status" value="1"/>
</dbReference>
<accession>A5BRV4</accession>
<organism evidence="2">
    <name type="scientific">Vitis vinifera</name>
    <name type="common">Grape</name>
    <dbReference type="NCBI Taxonomy" id="29760"/>
    <lineage>
        <taxon>Eukaryota</taxon>
        <taxon>Viridiplantae</taxon>
        <taxon>Streptophyta</taxon>
        <taxon>Embryophyta</taxon>
        <taxon>Tracheophyta</taxon>
        <taxon>Spermatophyta</taxon>
        <taxon>Magnoliopsida</taxon>
        <taxon>eudicotyledons</taxon>
        <taxon>Gunneridae</taxon>
        <taxon>Pentapetalae</taxon>
        <taxon>rosids</taxon>
        <taxon>Vitales</taxon>
        <taxon>Vitaceae</taxon>
        <taxon>Viteae</taxon>
        <taxon>Vitis</taxon>
    </lineage>
</organism>
<reference evidence="2" key="1">
    <citation type="journal article" date="2007" name="PLoS ONE">
        <title>The first genome sequence of an elite grapevine cultivar (Pinot noir Vitis vinifera L.): coping with a highly heterozygous genome.</title>
        <authorList>
            <person name="Velasco R."/>
            <person name="Zharkikh A."/>
            <person name="Troggio M."/>
            <person name="Cartwright D.A."/>
            <person name="Cestaro A."/>
            <person name="Pruss D."/>
            <person name="Pindo M."/>
            <person name="FitzGerald L.M."/>
            <person name="Vezzulli S."/>
            <person name="Reid J."/>
            <person name="Malacarne G."/>
            <person name="Iliev D."/>
            <person name="Coppola G."/>
            <person name="Wardell B."/>
            <person name="Micheletti D."/>
            <person name="Macalma T."/>
            <person name="Facci M."/>
            <person name="Mitchell J.T."/>
            <person name="Perazzolli M."/>
            <person name="Eldredge G."/>
            <person name="Gatto P."/>
            <person name="Oyzerski R."/>
            <person name="Moretto M."/>
            <person name="Gutin N."/>
            <person name="Stefanini M."/>
            <person name="Chen Y."/>
            <person name="Segala C."/>
            <person name="Davenport C."/>
            <person name="Dematte L."/>
            <person name="Mraz A."/>
            <person name="Battilana J."/>
            <person name="Stormo K."/>
            <person name="Costa F."/>
            <person name="Tao Q."/>
            <person name="Si-Ammour A."/>
            <person name="Harkins T."/>
            <person name="Lackey A."/>
            <person name="Perbost C."/>
            <person name="Taillon B."/>
            <person name="Stella A."/>
            <person name="Solovyev V."/>
            <person name="Fawcett J.A."/>
            <person name="Sterck L."/>
            <person name="Vandepoele K."/>
            <person name="Grando S.M."/>
            <person name="Toppo S."/>
            <person name="Moser C."/>
            <person name="Lanchbury J."/>
            <person name="Bogden R."/>
            <person name="Skolnick M."/>
            <person name="Sgaramella V."/>
            <person name="Bhatnagar S.K."/>
            <person name="Fontana P."/>
            <person name="Gutin A."/>
            <person name="Van de Peer Y."/>
            <person name="Salamini F."/>
            <person name="Viola R."/>
        </authorList>
    </citation>
    <scope>NUCLEOTIDE SEQUENCE</scope>
</reference>
<evidence type="ECO:0000259" key="1">
    <source>
        <dbReference type="Pfam" id="PF00078"/>
    </source>
</evidence>
<dbReference type="CDD" id="cd01650">
    <property type="entry name" value="RT_nLTR_like"/>
    <property type="match status" value="1"/>
</dbReference>
<proteinExistence type="predicted"/>
<dbReference type="EMBL" id="AM468770">
    <property type="protein sequence ID" value="CAN61717.1"/>
    <property type="molecule type" value="Genomic_DNA"/>
</dbReference>
<dbReference type="SUPFAM" id="SSF50729">
    <property type="entry name" value="PH domain-like"/>
    <property type="match status" value="1"/>
</dbReference>
<dbReference type="PANTHER" id="PTHR45523:SF3">
    <property type="entry name" value="VACUOLAR PROTEIN SORTING-ASSOCIATED PROTEIN 13A"/>
    <property type="match status" value="1"/>
</dbReference>
<protein>
    <recommendedName>
        <fullName evidence="1">Reverse transcriptase domain-containing protein</fullName>
    </recommendedName>
</protein>